<evidence type="ECO:0000313" key="2">
    <source>
        <dbReference type="EMBL" id="WOD42949.1"/>
    </source>
</evidence>
<sequence length="223" mass="25269">MDFIIKDCRNTVFYYYIWRMNSKWYISALIVIITLFGAVSQQQAIVPNQEIVLQFTDASITPDESQNTIAIIKQQLQDLGVSNIQIKEEEGGKLKITYHSDADVASIKKTFSKEKNLILDAGFPSENEGSSKRPFDDHTVSYKLDVYEIQKGHDAPWDLNGTSVVELKPESKRLSNPNLYAFVNPFDVNESGEKVVYKIYYNIAIAIDNTSHKIPEVRAGPLV</sequence>
<name>A0AA97EM41_9FLAO</name>
<dbReference type="RefSeq" id="WP_316982639.1">
    <property type="nucleotide sequence ID" value="NZ_CP136521.1"/>
</dbReference>
<evidence type="ECO:0000256" key="1">
    <source>
        <dbReference type="SAM" id="Phobius"/>
    </source>
</evidence>
<organism evidence="2 3">
    <name type="scientific">Hwangdonia lutea</name>
    <dbReference type="NCBI Taxonomy" id="3075823"/>
    <lineage>
        <taxon>Bacteria</taxon>
        <taxon>Pseudomonadati</taxon>
        <taxon>Bacteroidota</taxon>
        <taxon>Flavobacteriia</taxon>
        <taxon>Flavobacteriales</taxon>
        <taxon>Flavobacteriaceae</taxon>
        <taxon>Hwangdonia</taxon>
    </lineage>
</organism>
<dbReference type="AlphaFoldDB" id="A0AA97EM41"/>
<keyword evidence="1" id="KW-0812">Transmembrane</keyword>
<dbReference type="KEGG" id="hws:RNZ46_13220"/>
<keyword evidence="3" id="KW-1185">Reference proteome</keyword>
<keyword evidence="1" id="KW-0472">Membrane</keyword>
<proteinExistence type="predicted"/>
<evidence type="ECO:0000313" key="3">
    <source>
        <dbReference type="Proteomes" id="UP001302486"/>
    </source>
</evidence>
<feature type="transmembrane region" description="Helical" evidence="1">
    <location>
        <begin position="24"/>
        <end position="40"/>
    </location>
</feature>
<dbReference type="Proteomes" id="UP001302486">
    <property type="component" value="Chromosome"/>
</dbReference>
<reference evidence="3" key="1">
    <citation type="submission" date="2024-06" db="EMBL/GenBank/DDBJ databases">
        <title>Hwangdonia haimaensis gen. nov., sp. nov., a member of the family Flavobacteriaceae isolated from the haima cold seep.</title>
        <authorList>
            <person name="Li J."/>
        </authorList>
    </citation>
    <scope>NUCLEOTIDE SEQUENCE [LARGE SCALE GENOMIC DNA]</scope>
    <source>
        <strain evidence="3">SCSIO 19198</strain>
    </source>
</reference>
<accession>A0AA97EM41</accession>
<keyword evidence="1" id="KW-1133">Transmembrane helix</keyword>
<gene>
    <name evidence="2" type="ORF">RNZ46_13220</name>
</gene>
<dbReference type="EMBL" id="CP136521">
    <property type="protein sequence ID" value="WOD42949.1"/>
    <property type="molecule type" value="Genomic_DNA"/>
</dbReference>
<protein>
    <submittedName>
        <fullName evidence="2">Uncharacterized protein</fullName>
    </submittedName>
</protein>